<dbReference type="EC" id="1.-.-.-" evidence="3"/>
<dbReference type="Proteomes" id="UP001629744">
    <property type="component" value="Unassembled WGS sequence"/>
</dbReference>
<dbReference type="CDD" id="cd05233">
    <property type="entry name" value="SDR_c"/>
    <property type="match status" value="1"/>
</dbReference>
<dbReference type="EMBL" id="JBDLNU010000007">
    <property type="protein sequence ID" value="MFM1731256.1"/>
    <property type="molecule type" value="Genomic_DNA"/>
</dbReference>
<protein>
    <submittedName>
        <fullName evidence="3">SDR family oxidoreductase</fullName>
        <ecNumber evidence="3">1.-.-.-</ecNumber>
    </submittedName>
</protein>
<keyword evidence="4" id="KW-1185">Reference proteome</keyword>
<dbReference type="PROSITE" id="PS00061">
    <property type="entry name" value="ADH_SHORT"/>
    <property type="match status" value="1"/>
</dbReference>
<dbReference type="PANTHER" id="PTHR24321:SF8">
    <property type="entry name" value="ESTRADIOL 17-BETA-DEHYDROGENASE 8-RELATED"/>
    <property type="match status" value="1"/>
</dbReference>
<accession>A0ABW9G095</accession>
<comment type="similarity">
    <text evidence="1">Belongs to the short-chain dehydrogenases/reductases (SDR) family.</text>
</comment>
<dbReference type="InterPro" id="IPR036291">
    <property type="entry name" value="NAD(P)-bd_dom_sf"/>
</dbReference>
<reference evidence="3 4" key="1">
    <citation type="submission" date="2023-11" db="EMBL/GenBank/DDBJ databases">
        <authorList>
            <person name="Val-Calvo J."/>
            <person name="Scortti M."/>
            <person name="Vazquez-Boland J."/>
        </authorList>
    </citation>
    <scope>NUCLEOTIDE SEQUENCE [LARGE SCALE GENOMIC DNA]</scope>
    <source>
        <strain evidence="3 4">DSM 46662</strain>
    </source>
</reference>
<evidence type="ECO:0000313" key="3">
    <source>
        <dbReference type="EMBL" id="MFM1731256.1"/>
    </source>
</evidence>
<dbReference type="SUPFAM" id="SSF51735">
    <property type="entry name" value="NAD(P)-binding Rossmann-fold domains"/>
    <property type="match status" value="1"/>
</dbReference>
<evidence type="ECO:0000256" key="2">
    <source>
        <dbReference type="ARBA" id="ARBA00023002"/>
    </source>
</evidence>
<gene>
    <name evidence="3" type="ORF">ABEU19_004817</name>
</gene>
<keyword evidence="2 3" id="KW-0560">Oxidoreductase</keyword>
<dbReference type="GO" id="GO:0016491">
    <property type="term" value="F:oxidoreductase activity"/>
    <property type="evidence" value="ECO:0007669"/>
    <property type="project" value="UniProtKB-KW"/>
</dbReference>
<dbReference type="RefSeq" id="WP_348605266.1">
    <property type="nucleotide sequence ID" value="NZ_CP157276.1"/>
</dbReference>
<name>A0ABW9G095_9NOCA</name>
<proteinExistence type="inferred from homology"/>
<sequence length="296" mass="30601">MALPLIGRSALVIGGAGGIGGAGARALLAAGASVTIMSRDETRISTFAAQLKQDAPEGARVDHIVGDSLVEADVVAAVEHARHDHGLDICVSTVGRGSTIPLLLNNPDDFTAELRTNITSAFVAIKACVPAMAENGGGSMVFTSSVIAAQSFPYMSGYCAGKAGLEALVRTAADEFGHLGIRINCIRPGLVASPDNPKVAASFSGERAAAFLEQTPLRRLGVPDDIAGAIRYLAGPESSWVTGTAITVDGGAHMRRAPDIHQRLRDEQGDRVVDELLQGRIPTAPACPDTPQPAHA</sequence>
<dbReference type="InterPro" id="IPR020904">
    <property type="entry name" value="Sc_DH/Rdtase_CS"/>
</dbReference>
<organism evidence="3 4">
    <name type="scientific">Prescottella soli</name>
    <dbReference type="NCBI Taxonomy" id="1543852"/>
    <lineage>
        <taxon>Bacteria</taxon>
        <taxon>Bacillati</taxon>
        <taxon>Actinomycetota</taxon>
        <taxon>Actinomycetes</taxon>
        <taxon>Mycobacteriales</taxon>
        <taxon>Nocardiaceae</taxon>
        <taxon>Prescottella</taxon>
    </lineage>
</organism>
<comment type="caution">
    <text evidence="3">The sequence shown here is derived from an EMBL/GenBank/DDBJ whole genome shotgun (WGS) entry which is preliminary data.</text>
</comment>
<dbReference type="Pfam" id="PF13561">
    <property type="entry name" value="adh_short_C2"/>
    <property type="match status" value="1"/>
</dbReference>
<dbReference type="Gene3D" id="3.40.50.720">
    <property type="entry name" value="NAD(P)-binding Rossmann-like Domain"/>
    <property type="match status" value="1"/>
</dbReference>
<evidence type="ECO:0000256" key="1">
    <source>
        <dbReference type="ARBA" id="ARBA00006484"/>
    </source>
</evidence>
<dbReference type="InterPro" id="IPR002347">
    <property type="entry name" value="SDR_fam"/>
</dbReference>
<evidence type="ECO:0000313" key="4">
    <source>
        <dbReference type="Proteomes" id="UP001629744"/>
    </source>
</evidence>
<dbReference type="PRINTS" id="PR00081">
    <property type="entry name" value="GDHRDH"/>
</dbReference>
<dbReference type="PANTHER" id="PTHR24321">
    <property type="entry name" value="DEHYDROGENASES, SHORT CHAIN"/>
    <property type="match status" value="1"/>
</dbReference>